<feature type="signal peptide" evidence="6">
    <location>
        <begin position="1"/>
        <end position="25"/>
    </location>
</feature>
<dbReference type="PANTHER" id="PTHR30532">
    <property type="entry name" value="IRON III DICITRATE-BINDING PERIPLASMIC PROTEIN"/>
    <property type="match status" value="1"/>
</dbReference>
<evidence type="ECO:0000256" key="4">
    <source>
        <dbReference type="ARBA" id="ARBA00022729"/>
    </source>
</evidence>
<comment type="similarity">
    <text evidence="2">Belongs to the bacterial solute-binding protein 8 family.</text>
</comment>
<evidence type="ECO:0000256" key="6">
    <source>
        <dbReference type="SAM" id="SignalP"/>
    </source>
</evidence>
<reference evidence="8 9" key="1">
    <citation type="submission" date="2017-05" db="EMBL/GenBank/DDBJ databases">
        <title>Vagococcus spp. assemblies.</title>
        <authorList>
            <person name="Gulvik C.A."/>
        </authorList>
    </citation>
    <scope>NUCLEOTIDE SEQUENCE [LARGE SCALE GENOMIC DNA]</scope>
    <source>
        <strain evidence="8 9">SS1714</strain>
    </source>
</reference>
<dbReference type="AlphaFoldDB" id="A0A430B857"/>
<accession>A0A430B857</accession>
<evidence type="ECO:0000313" key="8">
    <source>
        <dbReference type="EMBL" id="RSU16499.1"/>
    </source>
</evidence>
<dbReference type="CDD" id="cd01146">
    <property type="entry name" value="FhuD"/>
    <property type="match status" value="1"/>
</dbReference>
<sequence>MKKKVLISSLLLFGLTLTGCTSQVAKEETKETATSSVKEEKQEKKEQTISYLDKEYQVKFPTKNIVAASLEPMEDAVALGVKPSGAVSVGNDIPEYVASDLGKDVVNVGDKFSPNVELLTGLKPDVILGSSKFDDSVTANLEKIAPTINVSHLSGSWKDNLVLLGELSGKKEKADELIKEYEKDLEKLKENHKEISDQSIVILRVRDGELCMYGNQVYYNPMFYDEVGFKKPAEIDKVKGQETISVEQFSKINPDILLVQFAAGENKGHENFVDELKSNPVFKSMKAVKNDKVYFDIVDGGYQGGTYLSKKIMLEKLSGQILN</sequence>
<dbReference type="GO" id="GO:1901678">
    <property type="term" value="P:iron coordination entity transport"/>
    <property type="evidence" value="ECO:0007669"/>
    <property type="project" value="UniProtKB-ARBA"/>
</dbReference>
<dbReference type="RefSeq" id="WP_126791753.1">
    <property type="nucleotide sequence ID" value="NZ_CP060720.1"/>
</dbReference>
<feature type="coiled-coil region" evidence="5">
    <location>
        <begin position="164"/>
        <end position="198"/>
    </location>
</feature>
<dbReference type="GO" id="GO:0030288">
    <property type="term" value="C:outer membrane-bounded periplasmic space"/>
    <property type="evidence" value="ECO:0007669"/>
    <property type="project" value="TreeGrafter"/>
</dbReference>
<gene>
    <name evidence="8" type="ORF">CBF28_02945</name>
</gene>
<dbReference type="PROSITE" id="PS50983">
    <property type="entry name" value="FE_B12_PBP"/>
    <property type="match status" value="1"/>
</dbReference>
<evidence type="ECO:0000256" key="2">
    <source>
        <dbReference type="ARBA" id="ARBA00008814"/>
    </source>
</evidence>
<evidence type="ECO:0000256" key="3">
    <source>
        <dbReference type="ARBA" id="ARBA00022448"/>
    </source>
</evidence>
<protein>
    <submittedName>
        <fullName evidence="8">Fe-bacillibactin uptake system FeuA</fullName>
    </submittedName>
</protein>
<organism evidence="8 9">
    <name type="scientific">Vagococcus carniphilus</name>
    <dbReference type="NCBI Taxonomy" id="218144"/>
    <lineage>
        <taxon>Bacteria</taxon>
        <taxon>Bacillati</taxon>
        <taxon>Bacillota</taxon>
        <taxon>Bacilli</taxon>
        <taxon>Lactobacillales</taxon>
        <taxon>Enterococcaceae</taxon>
        <taxon>Vagococcus</taxon>
    </lineage>
</organism>
<dbReference type="SUPFAM" id="SSF53807">
    <property type="entry name" value="Helical backbone' metal receptor"/>
    <property type="match status" value="1"/>
</dbReference>
<comment type="caution">
    <text evidence="8">The sequence shown here is derived from an EMBL/GenBank/DDBJ whole genome shotgun (WGS) entry which is preliminary data.</text>
</comment>
<name>A0A430B857_9ENTE</name>
<evidence type="ECO:0000259" key="7">
    <source>
        <dbReference type="PROSITE" id="PS50983"/>
    </source>
</evidence>
<dbReference type="PANTHER" id="PTHR30532:SF10">
    <property type="entry name" value="IRON-UPTAKE SYSTEM-BINDING PROTEIN"/>
    <property type="match status" value="1"/>
</dbReference>
<proteinExistence type="inferred from homology"/>
<keyword evidence="3" id="KW-0813">Transport</keyword>
<keyword evidence="9" id="KW-1185">Reference proteome</keyword>
<dbReference type="Gene3D" id="3.40.50.1980">
    <property type="entry name" value="Nitrogenase molybdenum iron protein domain"/>
    <property type="match status" value="2"/>
</dbReference>
<evidence type="ECO:0000256" key="5">
    <source>
        <dbReference type="SAM" id="Coils"/>
    </source>
</evidence>
<evidence type="ECO:0000256" key="1">
    <source>
        <dbReference type="ARBA" id="ARBA00004196"/>
    </source>
</evidence>
<dbReference type="PROSITE" id="PS51257">
    <property type="entry name" value="PROKAR_LIPOPROTEIN"/>
    <property type="match status" value="1"/>
</dbReference>
<evidence type="ECO:0000313" key="9">
    <source>
        <dbReference type="Proteomes" id="UP000288028"/>
    </source>
</evidence>
<comment type="subcellular location">
    <subcellularLocation>
        <location evidence="1">Cell envelope</location>
    </subcellularLocation>
</comment>
<feature type="domain" description="Fe/B12 periplasmic-binding" evidence="7">
    <location>
        <begin position="64"/>
        <end position="323"/>
    </location>
</feature>
<dbReference type="OrthoDB" id="9793175at2"/>
<dbReference type="InterPro" id="IPR051313">
    <property type="entry name" value="Bact_iron-sidero_bind"/>
</dbReference>
<dbReference type="Proteomes" id="UP000288028">
    <property type="component" value="Unassembled WGS sequence"/>
</dbReference>
<feature type="chain" id="PRO_5039233985" evidence="6">
    <location>
        <begin position="26"/>
        <end position="323"/>
    </location>
</feature>
<keyword evidence="4 6" id="KW-0732">Signal</keyword>
<keyword evidence="5" id="KW-0175">Coiled coil</keyword>
<dbReference type="Pfam" id="PF01497">
    <property type="entry name" value="Peripla_BP_2"/>
    <property type="match status" value="1"/>
</dbReference>
<dbReference type="InterPro" id="IPR002491">
    <property type="entry name" value="ABC_transptr_periplasmic_BD"/>
</dbReference>
<dbReference type="EMBL" id="NGKB01000002">
    <property type="protein sequence ID" value="RSU16499.1"/>
    <property type="molecule type" value="Genomic_DNA"/>
</dbReference>
<dbReference type="GeneID" id="95580397"/>